<accession>A0A915BFA1</accession>
<reference evidence="3" key="1">
    <citation type="submission" date="2022-11" db="UniProtKB">
        <authorList>
            <consortium name="WormBaseParasite"/>
        </authorList>
    </citation>
    <scope>IDENTIFICATION</scope>
</reference>
<dbReference type="AlphaFoldDB" id="A0A915BFA1"/>
<proteinExistence type="predicted"/>
<dbReference type="Proteomes" id="UP000887569">
    <property type="component" value="Unplaced"/>
</dbReference>
<dbReference type="WBParaSite" id="PgR037_g091_t01">
    <property type="protein sequence ID" value="PgR037_g091_t01"/>
    <property type="gene ID" value="PgR037_g091"/>
</dbReference>
<evidence type="ECO:0000313" key="2">
    <source>
        <dbReference type="Proteomes" id="UP000887569"/>
    </source>
</evidence>
<keyword evidence="1" id="KW-0732">Signal</keyword>
<feature type="signal peptide" evidence="1">
    <location>
        <begin position="1"/>
        <end position="16"/>
    </location>
</feature>
<keyword evidence="2" id="KW-1185">Reference proteome</keyword>
<protein>
    <submittedName>
        <fullName evidence="3">Secreted protein</fullName>
    </submittedName>
</protein>
<evidence type="ECO:0000313" key="3">
    <source>
        <dbReference type="WBParaSite" id="PgR037_g091_t01"/>
    </source>
</evidence>
<sequence length="79" mass="9239">MLRGVWLLHMCRMVSRRVQVRCVVPISVYFVQCSMKSTSKSHRVIKHRSNLACHCDLNLLLSFICTDDAPHNFAIIYCW</sequence>
<name>A0A915BFA1_PARUN</name>
<evidence type="ECO:0000256" key="1">
    <source>
        <dbReference type="SAM" id="SignalP"/>
    </source>
</evidence>
<feature type="chain" id="PRO_5037755475" evidence="1">
    <location>
        <begin position="17"/>
        <end position="79"/>
    </location>
</feature>
<organism evidence="2 3">
    <name type="scientific">Parascaris univalens</name>
    <name type="common">Nematode worm</name>
    <dbReference type="NCBI Taxonomy" id="6257"/>
    <lineage>
        <taxon>Eukaryota</taxon>
        <taxon>Metazoa</taxon>
        <taxon>Ecdysozoa</taxon>
        <taxon>Nematoda</taxon>
        <taxon>Chromadorea</taxon>
        <taxon>Rhabditida</taxon>
        <taxon>Spirurina</taxon>
        <taxon>Ascaridomorpha</taxon>
        <taxon>Ascaridoidea</taxon>
        <taxon>Ascarididae</taxon>
        <taxon>Parascaris</taxon>
    </lineage>
</organism>